<dbReference type="Proteomes" id="UP000322667">
    <property type="component" value="Chromosome A07"/>
</dbReference>
<accession>A0A5D2PVM6</accession>
<dbReference type="AlphaFoldDB" id="A0A5D2PVM6"/>
<gene>
    <name evidence="1" type="ORF">ES332_A07G150100v1</name>
</gene>
<dbReference type="EMBL" id="CM017616">
    <property type="protein sequence ID" value="TYI19224.1"/>
    <property type="molecule type" value="Genomic_DNA"/>
</dbReference>
<name>A0A5D2PVM6_GOSTO</name>
<protein>
    <submittedName>
        <fullName evidence="1">Uncharacterized protein</fullName>
    </submittedName>
</protein>
<reference evidence="1 2" key="1">
    <citation type="submission" date="2019-07" db="EMBL/GenBank/DDBJ databases">
        <title>WGS assembly of Gossypium tomentosum.</title>
        <authorList>
            <person name="Chen Z.J."/>
            <person name="Sreedasyam A."/>
            <person name="Ando A."/>
            <person name="Song Q."/>
            <person name="De L."/>
            <person name="Hulse-Kemp A."/>
            <person name="Ding M."/>
            <person name="Ye W."/>
            <person name="Kirkbride R."/>
            <person name="Jenkins J."/>
            <person name="Plott C."/>
            <person name="Lovell J."/>
            <person name="Lin Y.-M."/>
            <person name="Vaughn R."/>
            <person name="Liu B."/>
            <person name="Li W."/>
            <person name="Simpson S."/>
            <person name="Scheffler B."/>
            <person name="Saski C."/>
            <person name="Grover C."/>
            <person name="Hu G."/>
            <person name="Conover J."/>
            <person name="Carlson J."/>
            <person name="Shu S."/>
            <person name="Boston L."/>
            <person name="Williams M."/>
            <person name="Peterson D."/>
            <person name="Mcgee K."/>
            <person name="Jones D."/>
            <person name="Wendel J."/>
            <person name="Stelly D."/>
            <person name="Grimwood J."/>
            <person name="Schmutz J."/>
        </authorList>
    </citation>
    <scope>NUCLEOTIDE SEQUENCE [LARGE SCALE GENOMIC DNA]</scope>
    <source>
        <strain evidence="1">7179.01</strain>
    </source>
</reference>
<evidence type="ECO:0000313" key="1">
    <source>
        <dbReference type="EMBL" id="TYI19224.1"/>
    </source>
</evidence>
<evidence type="ECO:0000313" key="2">
    <source>
        <dbReference type="Proteomes" id="UP000322667"/>
    </source>
</evidence>
<organism evidence="1 2">
    <name type="scientific">Gossypium tomentosum</name>
    <name type="common">Hawaiian cotton</name>
    <name type="synonym">Gossypium sandvicense</name>
    <dbReference type="NCBI Taxonomy" id="34277"/>
    <lineage>
        <taxon>Eukaryota</taxon>
        <taxon>Viridiplantae</taxon>
        <taxon>Streptophyta</taxon>
        <taxon>Embryophyta</taxon>
        <taxon>Tracheophyta</taxon>
        <taxon>Spermatophyta</taxon>
        <taxon>Magnoliopsida</taxon>
        <taxon>eudicotyledons</taxon>
        <taxon>Gunneridae</taxon>
        <taxon>Pentapetalae</taxon>
        <taxon>rosids</taxon>
        <taxon>malvids</taxon>
        <taxon>Malvales</taxon>
        <taxon>Malvaceae</taxon>
        <taxon>Malvoideae</taxon>
        <taxon>Gossypium</taxon>
    </lineage>
</organism>
<keyword evidence="2" id="KW-1185">Reference proteome</keyword>
<proteinExistence type="predicted"/>
<sequence>MGIVWFGEKIKVFKYWYFITEGVCVQWGSSKMLLQEVSSKTHFIERFKSGEEILWMFRFSGRWLWFFQVVR</sequence>